<feature type="domain" description="Stealth protein CR4 conserved region 4" evidence="7">
    <location>
        <begin position="424"/>
        <end position="469"/>
    </location>
</feature>
<dbReference type="Pfam" id="PF17103">
    <property type="entry name" value="Stealth_CR4"/>
    <property type="match status" value="1"/>
</dbReference>
<dbReference type="AlphaFoldDB" id="A0A2S8JG41"/>
<feature type="domain" description="Stealth protein CR2 conserved region 2" evidence="4">
    <location>
        <begin position="199"/>
        <end position="302"/>
    </location>
</feature>
<accession>A0A2S8JG41</accession>
<evidence type="ECO:0000256" key="2">
    <source>
        <dbReference type="ARBA" id="ARBA00022679"/>
    </source>
</evidence>
<sequence>MVEDLLFVRDVLDGAGIEYLLVRGNDERPVIAVNWAQRKALRAALVAACEDRPFYSKTVDAKGPAVLVSDGSLSATSKARIFRLFRPRVHLASGLSYGASTGVQIELWSISDDEIVLPMENSLTRRVVRSEEAVRGTVERFGRVWPTIENMFADHASDINFDVDLVFSWVDGSSAEFQAQRAKRMQSYVVGEGDDSAARFRQIDELKYALRSVHMYAPWIRRIFVATDSDRPAWLADDPRVTFMPSEEFFADPSVLPTHNSQAVESQLHHIPGLAEHFLYSNDDMFFGRSVGPQMFFSPGGITMFIEATTRIGLGHNDDERSGFENAARVNRRLLQDRFGLMTTRHLEHAATPLRKSVMEEMEKEFPDEFAATAASTFRASSNISVTNSLYHYYALMSGRAVVQTSARVKYVDTTMKSGLRDMDSLLAKRSMDFFCLNDGSAPEIDLELRTRKVTQFLENYFPIPAPWETGV</sequence>
<comment type="similarity">
    <text evidence="1">Belongs to the stealth family.</text>
</comment>
<dbReference type="InterPro" id="IPR047141">
    <property type="entry name" value="Stealth"/>
</dbReference>
<dbReference type="GO" id="GO:0016772">
    <property type="term" value="F:transferase activity, transferring phosphorus-containing groups"/>
    <property type="evidence" value="ECO:0007669"/>
    <property type="project" value="InterPro"/>
</dbReference>
<evidence type="ECO:0000259" key="7">
    <source>
        <dbReference type="Pfam" id="PF17103"/>
    </source>
</evidence>
<evidence type="ECO:0000259" key="5">
    <source>
        <dbReference type="Pfam" id="PF17101"/>
    </source>
</evidence>
<evidence type="ECO:0000259" key="4">
    <source>
        <dbReference type="Pfam" id="PF11380"/>
    </source>
</evidence>
<dbReference type="Pfam" id="PF17102">
    <property type="entry name" value="Stealth_CR3"/>
    <property type="match status" value="1"/>
</dbReference>
<gene>
    <name evidence="8" type="ORF">C5613_06080</name>
</gene>
<organism evidence="8 9">
    <name type="scientific">Rhodococcus opacus</name>
    <name type="common">Nocardia opaca</name>
    <dbReference type="NCBI Taxonomy" id="37919"/>
    <lineage>
        <taxon>Bacteria</taxon>
        <taxon>Bacillati</taxon>
        <taxon>Actinomycetota</taxon>
        <taxon>Actinomycetes</taxon>
        <taxon>Mycobacteriales</taxon>
        <taxon>Nocardiaceae</taxon>
        <taxon>Rhodococcus</taxon>
    </lineage>
</organism>
<evidence type="ECO:0000259" key="6">
    <source>
        <dbReference type="Pfam" id="PF17102"/>
    </source>
</evidence>
<dbReference type="InterPro" id="IPR031356">
    <property type="entry name" value="Stealth_CR4"/>
</dbReference>
<dbReference type="InterPro" id="IPR031357">
    <property type="entry name" value="Stealth_CR3"/>
</dbReference>
<dbReference type="GO" id="GO:0000271">
    <property type="term" value="P:polysaccharide biosynthetic process"/>
    <property type="evidence" value="ECO:0007669"/>
    <property type="project" value="UniProtKB-KW"/>
</dbReference>
<keyword evidence="3" id="KW-0270">Exopolysaccharide synthesis</keyword>
<dbReference type="Pfam" id="PF11380">
    <property type="entry name" value="Stealth_CR2"/>
    <property type="match status" value="1"/>
</dbReference>
<dbReference type="PANTHER" id="PTHR24045">
    <property type="match status" value="1"/>
</dbReference>
<evidence type="ECO:0000256" key="3">
    <source>
        <dbReference type="ARBA" id="ARBA00023169"/>
    </source>
</evidence>
<evidence type="ECO:0000313" key="8">
    <source>
        <dbReference type="EMBL" id="PQP25985.1"/>
    </source>
</evidence>
<proteinExistence type="inferred from homology"/>
<feature type="domain" description="Stealth protein CR3 conserved region 3" evidence="6">
    <location>
        <begin position="349"/>
        <end position="395"/>
    </location>
</feature>
<dbReference type="PANTHER" id="PTHR24045:SF0">
    <property type="entry name" value="N-ACETYLGLUCOSAMINE-1-PHOSPHOTRANSFERASE SUBUNITS ALPHA_BETA"/>
    <property type="match status" value="1"/>
</dbReference>
<evidence type="ECO:0000256" key="1">
    <source>
        <dbReference type="ARBA" id="ARBA00007583"/>
    </source>
</evidence>
<dbReference type="Proteomes" id="UP000239290">
    <property type="component" value="Unassembled WGS sequence"/>
</dbReference>
<feature type="domain" description="Stealth protein CR1 conserved region 1" evidence="5">
    <location>
        <begin position="161"/>
        <end position="188"/>
    </location>
</feature>
<comment type="caution">
    <text evidence="8">The sequence shown here is derived from an EMBL/GenBank/DDBJ whole genome shotgun (WGS) entry which is preliminary data.</text>
</comment>
<evidence type="ECO:0000313" key="9">
    <source>
        <dbReference type="Proteomes" id="UP000239290"/>
    </source>
</evidence>
<protein>
    <submittedName>
        <fullName evidence="8">Sugar phosphotransferase</fullName>
    </submittedName>
</protein>
<name>A0A2S8JG41_RHOOP</name>
<dbReference type="InterPro" id="IPR031358">
    <property type="entry name" value="Stealth_CR1"/>
</dbReference>
<keyword evidence="2 8" id="KW-0808">Transferase</keyword>
<dbReference type="EMBL" id="PUIO01000005">
    <property type="protein sequence ID" value="PQP25985.1"/>
    <property type="molecule type" value="Genomic_DNA"/>
</dbReference>
<reference evidence="9" key="1">
    <citation type="submission" date="2018-02" db="EMBL/GenBank/DDBJ databases">
        <title>Draft genome sequencing of Rhodococcus opacus KU647198.</title>
        <authorList>
            <person name="Zheng B.-X."/>
        </authorList>
    </citation>
    <scope>NUCLEOTIDE SEQUENCE [LARGE SCALE GENOMIC DNA]</scope>
    <source>
        <strain evidence="9">04-OD7</strain>
    </source>
</reference>
<dbReference type="InterPro" id="IPR021520">
    <property type="entry name" value="Stealth_CR2"/>
</dbReference>
<dbReference type="Pfam" id="PF17101">
    <property type="entry name" value="Stealth_CR1"/>
    <property type="match status" value="1"/>
</dbReference>